<sequence>MDIKIGYIDTIAIVGYFVVMAVIGYICSRKNKSTEEYFVGGRSFGGWVIGLSLVGTSISSISFLAYPADSFKTSWIRYLPNIALPIAVLIASRTFLKFFRDKRTTSAYQFLEARFGTSIRIYATMAFIVAESIRLGIVLYLTSLIVHELTGLPIDLCIIVAGGFVSIYTIVGGIDAVIWTDVLQTLVLVGGGILCLAMVVAKVPGGIAEVFRVGLENNKFSFSENINGTLQNLDFFGPLSEKTIFMLILVGFTTWMTSYSSNQNIIQRYCATRDLKETKKAMWVCVWSSLPIWAFFMFLGTALFAFFHHFPTEETQQILAGERKAEQVLPFFIINYLPSGVTGIVIAATLAAAMSSLDSGINAISTVSVVDIYKRVFVTKKADKHYLKAAWFFASLASVVMIGGALIISHTDTNTLQDTGLILASVVSGGMLGIYILGFFTKIRGVRSVWAGIATTLSFTVWTVLSSKDLLPDAISFRYDLYYTTIFGNLIMFFVGFGVYNIFFKSKSEVLEEDIDSETQRQEKVYN</sequence>
<evidence type="ECO:0000256" key="4">
    <source>
        <dbReference type="ARBA" id="ARBA00022475"/>
    </source>
</evidence>
<name>A0A1Q2MGM8_9BACT</name>
<keyword evidence="8" id="KW-0406">Ion transport</keyword>
<keyword evidence="3" id="KW-0813">Transport</keyword>
<proteinExistence type="inferred from homology"/>
<feature type="transmembrane region" description="Helical" evidence="12">
    <location>
        <begin position="481"/>
        <end position="503"/>
    </location>
</feature>
<feature type="transmembrane region" description="Helical" evidence="12">
    <location>
        <begin position="78"/>
        <end position="99"/>
    </location>
</feature>
<dbReference type="CDD" id="cd11495">
    <property type="entry name" value="SLC5sbd_NIS-like_u3"/>
    <property type="match status" value="1"/>
</dbReference>
<feature type="transmembrane region" description="Helical" evidence="12">
    <location>
        <begin position="243"/>
        <end position="260"/>
    </location>
</feature>
<keyword evidence="7" id="KW-0915">Sodium</keyword>
<dbReference type="STRING" id="1851148.SMSP2_02065"/>
<keyword evidence="9 12" id="KW-0472">Membrane</keyword>
<dbReference type="AlphaFoldDB" id="A0A1Q2MGM8"/>
<evidence type="ECO:0000256" key="7">
    <source>
        <dbReference type="ARBA" id="ARBA00023053"/>
    </source>
</evidence>
<reference evidence="14" key="1">
    <citation type="submission" date="2017-02" db="EMBL/GenBank/DDBJ databases">
        <title>Comparative genomics and description of representatives of a novel lineage of planctomycetes thriving in anoxic sediments.</title>
        <authorList>
            <person name="Spring S."/>
            <person name="Bunk B."/>
            <person name="Sproer C."/>
        </authorList>
    </citation>
    <scope>NUCLEOTIDE SEQUENCE [LARGE SCALE GENOMIC DNA]</scope>
    <source>
        <strain evidence="14">SM-Chi-D1</strain>
    </source>
</reference>
<evidence type="ECO:0000256" key="6">
    <source>
        <dbReference type="ARBA" id="ARBA00022989"/>
    </source>
</evidence>
<dbReference type="Pfam" id="PF00474">
    <property type="entry name" value="SSF"/>
    <property type="match status" value="1"/>
</dbReference>
<organism evidence="13 14">
    <name type="scientific">Limihaloglobus sulfuriphilus</name>
    <dbReference type="NCBI Taxonomy" id="1851148"/>
    <lineage>
        <taxon>Bacteria</taxon>
        <taxon>Pseudomonadati</taxon>
        <taxon>Planctomycetota</taxon>
        <taxon>Phycisphaerae</taxon>
        <taxon>Sedimentisphaerales</taxon>
        <taxon>Sedimentisphaeraceae</taxon>
        <taxon>Limihaloglobus</taxon>
    </lineage>
</organism>
<comment type="subcellular location">
    <subcellularLocation>
        <location evidence="1">Cell membrane</location>
        <topology evidence="1">Multi-pass membrane protein</topology>
    </subcellularLocation>
</comment>
<dbReference type="Gene3D" id="1.20.1730.10">
    <property type="entry name" value="Sodium/glucose cotransporter"/>
    <property type="match status" value="1"/>
</dbReference>
<gene>
    <name evidence="13" type="primary">sglT_22</name>
    <name evidence="13" type="ORF">SMSP2_02065</name>
</gene>
<feature type="transmembrane region" description="Helical" evidence="12">
    <location>
        <begin position="152"/>
        <end position="171"/>
    </location>
</feature>
<evidence type="ECO:0000256" key="9">
    <source>
        <dbReference type="ARBA" id="ARBA00023136"/>
    </source>
</evidence>
<dbReference type="InterPro" id="IPR051163">
    <property type="entry name" value="Sodium:Solute_Symporter_SSF"/>
</dbReference>
<feature type="transmembrane region" description="Helical" evidence="12">
    <location>
        <begin position="328"/>
        <end position="353"/>
    </location>
</feature>
<keyword evidence="10" id="KW-0739">Sodium transport</keyword>
<dbReference type="EMBL" id="CP019646">
    <property type="protein sequence ID" value="AQQ71688.1"/>
    <property type="molecule type" value="Genomic_DNA"/>
</dbReference>
<dbReference type="InterPro" id="IPR038377">
    <property type="entry name" value="Na/Glc_symporter_sf"/>
</dbReference>
<keyword evidence="5 12" id="KW-0812">Transmembrane</keyword>
<dbReference type="PANTHER" id="PTHR42985:SF32">
    <property type="entry name" value="SODIUM IODIDE SYMPORTER"/>
    <property type="match status" value="1"/>
</dbReference>
<feature type="transmembrane region" description="Helical" evidence="12">
    <location>
        <begin position="448"/>
        <end position="465"/>
    </location>
</feature>
<dbReference type="NCBIfam" id="TIGR00813">
    <property type="entry name" value="sss"/>
    <property type="match status" value="1"/>
</dbReference>
<keyword evidence="6 12" id="KW-1133">Transmembrane helix</keyword>
<evidence type="ECO:0000256" key="2">
    <source>
        <dbReference type="ARBA" id="ARBA00006434"/>
    </source>
</evidence>
<dbReference type="PROSITE" id="PS50283">
    <property type="entry name" value="NA_SOLUT_SYMP_3"/>
    <property type="match status" value="1"/>
</dbReference>
<dbReference type="GO" id="GO:0015293">
    <property type="term" value="F:symporter activity"/>
    <property type="evidence" value="ECO:0007669"/>
    <property type="project" value="TreeGrafter"/>
</dbReference>
<feature type="transmembrane region" description="Helical" evidence="12">
    <location>
        <begin position="281"/>
        <end position="308"/>
    </location>
</feature>
<feature type="transmembrane region" description="Helical" evidence="12">
    <location>
        <begin position="420"/>
        <end position="441"/>
    </location>
</feature>
<evidence type="ECO:0000256" key="5">
    <source>
        <dbReference type="ARBA" id="ARBA00022692"/>
    </source>
</evidence>
<dbReference type="InterPro" id="IPR001734">
    <property type="entry name" value="Na/solute_symporter"/>
</dbReference>
<dbReference type="KEGG" id="pbas:SMSP2_02065"/>
<evidence type="ECO:0000313" key="14">
    <source>
        <dbReference type="Proteomes" id="UP000188181"/>
    </source>
</evidence>
<dbReference type="PANTHER" id="PTHR42985">
    <property type="entry name" value="SODIUM-COUPLED MONOCARBOXYLATE TRANSPORTER"/>
    <property type="match status" value="1"/>
</dbReference>
<keyword evidence="14" id="KW-1185">Reference proteome</keyword>
<evidence type="ECO:0000256" key="3">
    <source>
        <dbReference type="ARBA" id="ARBA00022448"/>
    </source>
</evidence>
<protein>
    <submittedName>
        <fullName evidence="13">Na(+)/glucose symporter</fullName>
    </submittedName>
</protein>
<feature type="transmembrane region" description="Helical" evidence="12">
    <location>
        <begin position="183"/>
        <end position="201"/>
    </location>
</feature>
<accession>A0A1Q2MGM8</accession>
<dbReference type="GO" id="GO:0005886">
    <property type="term" value="C:plasma membrane"/>
    <property type="evidence" value="ECO:0007669"/>
    <property type="project" value="UniProtKB-SubCell"/>
</dbReference>
<feature type="transmembrane region" description="Helical" evidence="12">
    <location>
        <begin position="47"/>
        <end position="66"/>
    </location>
</feature>
<dbReference type="GO" id="GO:0006814">
    <property type="term" value="P:sodium ion transport"/>
    <property type="evidence" value="ECO:0007669"/>
    <property type="project" value="UniProtKB-KW"/>
</dbReference>
<dbReference type="RefSeq" id="WP_222566322.1">
    <property type="nucleotide sequence ID" value="NZ_CP019646.1"/>
</dbReference>
<evidence type="ECO:0000256" key="1">
    <source>
        <dbReference type="ARBA" id="ARBA00004651"/>
    </source>
</evidence>
<comment type="similarity">
    <text evidence="2 11">Belongs to the sodium:solute symporter (SSF) (TC 2.A.21) family.</text>
</comment>
<keyword evidence="4" id="KW-1003">Cell membrane</keyword>
<feature type="transmembrane region" description="Helical" evidence="12">
    <location>
        <begin position="6"/>
        <end position="26"/>
    </location>
</feature>
<feature type="transmembrane region" description="Helical" evidence="12">
    <location>
        <begin position="389"/>
        <end position="408"/>
    </location>
</feature>
<dbReference type="Proteomes" id="UP000188181">
    <property type="component" value="Chromosome"/>
</dbReference>
<evidence type="ECO:0000256" key="10">
    <source>
        <dbReference type="ARBA" id="ARBA00023201"/>
    </source>
</evidence>
<evidence type="ECO:0000256" key="11">
    <source>
        <dbReference type="RuleBase" id="RU362091"/>
    </source>
</evidence>
<evidence type="ECO:0000256" key="8">
    <source>
        <dbReference type="ARBA" id="ARBA00023065"/>
    </source>
</evidence>
<feature type="transmembrane region" description="Helical" evidence="12">
    <location>
        <begin position="119"/>
        <end position="146"/>
    </location>
</feature>
<evidence type="ECO:0000256" key="12">
    <source>
        <dbReference type="SAM" id="Phobius"/>
    </source>
</evidence>
<evidence type="ECO:0000313" key="13">
    <source>
        <dbReference type="EMBL" id="AQQ71688.1"/>
    </source>
</evidence>